<keyword evidence="3" id="KW-1185">Reference proteome</keyword>
<comment type="caution">
    <text evidence="2">The sequence shown here is derived from an EMBL/GenBank/DDBJ whole genome shotgun (WGS) entry which is preliminary data.</text>
</comment>
<name>A0A4C1US92_EUMVA</name>
<proteinExistence type="predicted"/>
<dbReference type="AlphaFoldDB" id="A0A4C1US92"/>
<dbReference type="Proteomes" id="UP000299102">
    <property type="component" value="Unassembled WGS sequence"/>
</dbReference>
<evidence type="ECO:0000313" key="3">
    <source>
        <dbReference type="Proteomes" id="UP000299102"/>
    </source>
</evidence>
<evidence type="ECO:0000256" key="1">
    <source>
        <dbReference type="SAM" id="MobiDB-lite"/>
    </source>
</evidence>
<reference evidence="2 3" key="1">
    <citation type="journal article" date="2019" name="Commun. Biol.">
        <title>The bagworm genome reveals a unique fibroin gene that provides high tensile strength.</title>
        <authorList>
            <person name="Kono N."/>
            <person name="Nakamura H."/>
            <person name="Ohtoshi R."/>
            <person name="Tomita M."/>
            <person name="Numata K."/>
            <person name="Arakawa K."/>
        </authorList>
    </citation>
    <scope>NUCLEOTIDE SEQUENCE [LARGE SCALE GENOMIC DNA]</scope>
</reference>
<dbReference type="EMBL" id="BGZK01000215">
    <property type="protein sequence ID" value="GBP29090.1"/>
    <property type="molecule type" value="Genomic_DNA"/>
</dbReference>
<evidence type="ECO:0000313" key="2">
    <source>
        <dbReference type="EMBL" id="GBP29090.1"/>
    </source>
</evidence>
<sequence length="81" mass="9260">MAATAFAGDVYGRGPFLRAYIEERSPPPPRARPEHCQIGREGNDTHFAHELRSGSRFSRNPDRDTDFAKSQVVYVLRAHRY</sequence>
<accession>A0A4C1US92</accession>
<organism evidence="2 3">
    <name type="scientific">Eumeta variegata</name>
    <name type="common">Bagworm moth</name>
    <name type="synonym">Eumeta japonica</name>
    <dbReference type="NCBI Taxonomy" id="151549"/>
    <lineage>
        <taxon>Eukaryota</taxon>
        <taxon>Metazoa</taxon>
        <taxon>Ecdysozoa</taxon>
        <taxon>Arthropoda</taxon>
        <taxon>Hexapoda</taxon>
        <taxon>Insecta</taxon>
        <taxon>Pterygota</taxon>
        <taxon>Neoptera</taxon>
        <taxon>Endopterygota</taxon>
        <taxon>Lepidoptera</taxon>
        <taxon>Glossata</taxon>
        <taxon>Ditrysia</taxon>
        <taxon>Tineoidea</taxon>
        <taxon>Psychidae</taxon>
        <taxon>Oiketicinae</taxon>
        <taxon>Eumeta</taxon>
    </lineage>
</organism>
<feature type="region of interest" description="Disordered" evidence="1">
    <location>
        <begin position="21"/>
        <end position="40"/>
    </location>
</feature>
<protein>
    <submittedName>
        <fullName evidence="2">Uncharacterized protein</fullName>
    </submittedName>
</protein>
<gene>
    <name evidence="2" type="ORF">EVAR_10906_1</name>
</gene>